<protein>
    <submittedName>
        <fullName evidence="1">Uncharacterized protein</fullName>
    </submittedName>
</protein>
<proteinExistence type="predicted"/>
<dbReference type="EMBL" id="BMAO01005825">
    <property type="protein sequence ID" value="GFR04167.1"/>
    <property type="molecule type" value="Genomic_DNA"/>
</dbReference>
<dbReference type="Proteomes" id="UP000887116">
    <property type="component" value="Unassembled WGS sequence"/>
</dbReference>
<dbReference type="AlphaFoldDB" id="A0A8X6LD63"/>
<sequence>MYDRKNGTKLQNIPRAESRPATYGISVLDMPTIRPSANWTIDVSVVILSMNFKQLEYLSNFSRLTSLIMKGKENRDKTFSKNLSRQA</sequence>
<evidence type="ECO:0000313" key="1">
    <source>
        <dbReference type="EMBL" id="GFR04167.1"/>
    </source>
</evidence>
<comment type="caution">
    <text evidence="1">The sequence shown here is derived from an EMBL/GenBank/DDBJ whole genome shotgun (WGS) entry which is preliminary data.</text>
</comment>
<reference evidence="1" key="1">
    <citation type="submission" date="2020-07" db="EMBL/GenBank/DDBJ databases">
        <title>Multicomponent nature underlies the extraordinary mechanical properties of spider dragline silk.</title>
        <authorList>
            <person name="Kono N."/>
            <person name="Nakamura H."/>
            <person name="Mori M."/>
            <person name="Yoshida Y."/>
            <person name="Ohtoshi R."/>
            <person name="Malay A.D."/>
            <person name="Moran D.A.P."/>
            <person name="Tomita M."/>
            <person name="Numata K."/>
            <person name="Arakawa K."/>
        </authorList>
    </citation>
    <scope>NUCLEOTIDE SEQUENCE</scope>
</reference>
<gene>
    <name evidence="1" type="ORF">TNCT_467431</name>
</gene>
<accession>A0A8X6LD63</accession>
<evidence type="ECO:0000313" key="2">
    <source>
        <dbReference type="Proteomes" id="UP000887116"/>
    </source>
</evidence>
<organism evidence="1 2">
    <name type="scientific">Trichonephila clavata</name>
    <name type="common">Joro spider</name>
    <name type="synonym">Nephila clavata</name>
    <dbReference type="NCBI Taxonomy" id="2740835"/>
    <lineage>
        <taxon>Eukaryota</taxon>
        <taxon>Metazoa</taxon>
        <taxon>Ecdysozoa</taxon>
        <taxon>Arthropoda</taxon>
        <taxon>Chelicerata</taxon>
        <taxon>Arachnida</taxon>
        <taxon>Araneae</taxon>
        <taxon>Araneomorphae</taxon>
        <taxon>Entelegynae</taxon>
        <taxon>Araneoidea</taxon>
        <taxon>Nephilidae</taxon>
        <taxon>Trichonephila</taxon>
    </lineage>
</organism>
<name>A0A8X6LD63_TRICU</name>
<keyword evidence="2" id="KW-1185">Reference proteome</keyword>